<dbReference type="Gene3D" id="3.30.530.20">
    <property type="match status" value="1"/>
</dbReference>
<protein>
    <submittedName>
        <fullName evidence="2">SRPBCC family protein</fullName>
    </submittedName>
</protein>
<organism evidence="2 3">
    <name type="scientific">Antrihabitans spumae</name>
    <dbReference type="NCBI Taxonomy" id="3373370"/>
    <lineage>
        <taxon>Bacteria</taxon>
        <taxon>Bacillati</taxon>
        <taxon>Actinomycetota</taxon>
        <taxon>Actinomycetes</taxon>
        <taxon>Mycobacteriales</taxon>
        <taxon>Nocardiaceae</taxon>
        <taxon>Antrihabitans</taxon>
    </lineage>
</organism>
<evidence type="ECO:0000313" key="3">
    <source>
        <dbReference type="Proteomes" id="UP001609176"/>
    </source>
</evidence>
<dbReference type="Proteomes" id="UP001609219">
    <property type="component" value="Unassembled WGS sequence"/>
</dbReference>
<name>A0ABW7KTB1_9NOCA</name>
<dbReference type="Proteomes" id="UP001609176">
    <property type="component" value="Unassembled WGS sequence"/>
</dbReference>
<proteinExistence type="predicted"/>
<evidence type="ECO:0000313" key="2">
    <source>
        <dbReference type="EMBL" id="MFH5243621.1"/>
    </source>
</evidence>
<gene>
    <name evidence="2" type="ORF">ACHIPV_17315</name>
    <name evidence="1" type="ORF">ACHIRB_04735</name>
</gene>
<keyword evidence="4" id="KW-1185">Reference proteome</keyword>
<dbReference type="RefSeq" id="WP_395125165.1">
    <property type="nucleotide sequence ID" value="NZ_JBIMSN010000020.1"/>
</dbReference>
<dbReference type="SUPFAM" id="SSF55961">
    <property type="entry name" value="Bet v1-like"/>
    <property type="match status" value="1"/>
</dbReference>
<dbReference type="InterPro" id="IPR023393">
    <property type="entry name" value="START-like_dom_sf"/>
</dbReference>
<dbReference type="CDD" id="cd07812">
    <property type="entry name" value="SRPBCC"/>
    <property type="match status" value="1"/>
</dbReference>
<sequence>MTTPTRVFDAHTTQFIAVPPEVVLDFVMDIERYAEIDEKIRPVLWVRRERNLTEFAFRPRLGGLRGTKMVAQERLTPGERVDIVMSPAPHNRLIRVVTHYEGSFECTPVPGGTEVLRSERFAIRTPFRWFMEPFLRRTMPRLVREELQLAKDKLEREHSQAR</sequence>
<dbReference type="EMBL" id="JBIMSP010000028">
    <property type="protein sequence ID" value="MFH5243621.1"/>
    <property type="molecule type" value="Genomic_DNA"/>
</dbReference>
<evidence type="ECO:0000313" key="4">
    <source>
        <dbReference type="Proteomes" id="UP001609219"/>
    </source>
</evidence>
<dbReference type="Pfam" id="PF10604">
    <property type="entry name" value="Polyketide_cyc2"/>
    <property type="match status" value="1"/>
</dbReference>
<reference evidence="3 4" key="1">
    <citation type="submission" date="2024-10" db="EMBL/GenBank/DDBJ databases">
        <authorList>
            <person name="Riesco R."/>
        </authorList>
    </citation>
    <scope>NUCLEOTIDE SEQUENCE [LARGE SCALE GENOMIC DNA]</scope>
    <source>
        <strain evidence="2 3">NCIMB 15448</strain>
        <strain evidence="1 4">NCIMB 15450</strain>
    </source>
</reference>
<comment type="caution">
    <text evidence="2">The sequence shown here is derived from an EMBL/GenBank/DDBJ whole genome shotgun (WGS) entry which is preliminary data.</text>
</comment>
<accession>A0ABW7KTB1</accession>
<evidence type="ECO:0000313" key="1">
    <source>
        <dbReference type="EMBL" id="MFH5227896.1"/>
    </source>
</evidence>
<dbReference type="InterPro" id="IPR019587">
    <property type="entry name" value="Polyketide_cyclase/dehydratase"/>
</dbReference>
<dbReference type="EMBL" id="JBIMSN010000020">
    <property type="protein sequence ID" value="MFH5227896.1"/>
    <property type="molecule type" value="Genomic_DNA"/>
</dbReference>